<gene>
    <name evidence="2" type="ORF">GCM10023351_18360</name>
</gene>
<comment type="caution">
    <text evidence="2">The sequence shown here is derived from an EMBL/GenBank/DDBJ whole genome shotgun (WGS) entry which is preliminary data.</text>
</comment>
<proteinExistence type="predicted"/>
<feature type="domain" description="HTH cro/C1-type" evidence="1">
    <location>
        <begin position="21"/>
        <end position="70"/>
    </location>
</feature>
<dbReference type="CDD" id="cd00093">
    <property type="entry name" value="HTH_XRE"/>
    <property type="match status" value="1"/>
</dbReference>
<dbReference type="Proteomes" id="UP001501645">
    <property type="component" value="Unassembled WGS sequence"/>
</dbReference>
<evidence type="ECO:0000313" key="3">
    <source>
        <dbReference type="Proteomes" id="UP001501645"/>
    </source>
</evidence>
<dbReference type="InterPro" id="IPR001387">
    <property type="entry name" value="Cro/C1-type_HTH"/>
</dbReference>
<name>A0ABP9A673_9MICO</name>
<keyword evidence="3" id="KW-1185">Reference proteome</keyword>
<dbReference type="Gene3D" id="1.10.260.40">
    <property type="entry name" value="lambda repressor-like DNA-binding domains"/>
    <property type="match status" value="1"/>
</dbReference>
<sequence length="132" mass="14534">MSPAQPLISQVASDVLTGFYKRKRLTQEELAERSEIPLTSLQKKLRGTAPVTATDLVVISNAIGVSPTIVMEEILRELAEREQAGMSDGPVSLEAHRTKKSVAEMTDDEIEAIEKKAAIYDTELEQDEPELP</sequence>
<evidence type="ECO:0000313" key="2">
    <source>
        <dbReference type="EMBL" id="GAA4774295.1"/>
    </source>
</evidence>
<protein>
    <recommendedName>
        <fullName evidence="1">HTH cro/C1-type domain-containing protein</fullName>
    </recommendedName>
</protein>
<evidence type="ECO:0000259" key="1">
    <source>
        <dbReference type="PROSITE" id="PS50943"/>
    </source>
</evidence>
<dbReference type="InterPro" id="IPR010982">
    <property type="entry name" value="Lambda_DNA-bd_dom_sf"/>
</dbReference>
<organism evidence="2 3">
    <name type="scientific">Microbacterium gilvum</name>
    <dbReference type="NCBI Taxonomy" id="1336204"/>
    <lineage>
        <taxon>Bacteria</taxon>
        <taxon>Bacillati</taxon>
        <taxon>Actinomycetota</taxon>
        <taxon>Actinomycetes</taxon>
        <taxon>Micrococcales</taxon>
        <taxon>Microbacteriaceae</taxon>
        <taxon>Microbacterium</taxon>
    </lineage>
</organism>
<accession>A0ABP9A673</accession>
<dbReference type="SUPFAM" id="SSF47413">
    <property type="entry name" value="lambda repressor-like DNA-binding domains"/>
    <property type="match status" value="1"/>
</dbReference>
<dbReference type="RefSeq" id="WP_345438354.1">
    <property type="nucleotide sequence ID" value="NZ_BAABKO010000003.1"/>
</dbReference>
<dbReference type="PROSITE" id="PS50943">
    <property type="entry name" value="HTH_CROC1"/>
    <property type="match status" value="1"/>
</dbReference>
<reference evidence="3" key="1">
    <citation type="journal article" date="2019" name="Int. J. Syst. Evol. Microbiol.">
        <title>The Global Catalogue of Microorganisms (GCM) 10K type strain sequencing project: providing services to taxonomists for standard genome sequencing and annotation.</title>
        <authorList>
            <consortium name="The Broad Institute Genomics Platform"/>
            <consortium name="The Broad Institute Genome Sequencing Center for Infectious Disease"/>
            <person name="Wu L."/>
            <person name="Ma J."/>
        </authorList>
    </citation>
    <scope>NUCLEOTIDE SEQUENCE [LARGE SCALE GENOMIC DNA]</scope>
    <source>
        <strain evidence="3">JCM 18537</strain>
    </source>
</reference>
<dbReference type="Pfam" id="PF01381">
    <property type="entry name" value="HTH_3"/>
    <property type="match status" value="1"/>
</dbReference>
<dbReference type="EMBL" id="BAABKO010000003">
    <property type="protein sequence ID" value="GAA4774295.1"/>
    <property type="molecule type" value="Genomic_DNA"/>
</dbReference>